<keyword evidence="1" id="KW-0175">Coiled coil</keyword>
<dbReference type="KEGG" id="csr:Cspa_c10330"/>
<name>M1MA43_9CLOT</name>
<dbReference type="RefSeq" id="WP_015391134.1">
    <property type="nucleotide sequence ID" value="NC_020291.1"/>
</dbReference>
<evidence type="ECO:0000313" key="2">
    <source>
        <dbReference type="EMBL" id="AGF54809.1"/>
    </source>
</evidence>
<dbReference type="PATRIC" id="fig|931276.5.peg.989"/>
<evidence type="ECO:0000256" key="1">
    <source>
        <dbReference type="SAM" id="Coils"/>
    </source>
</evidence>
<sequence>MIKMILKLLVEVLGKKLIKAGLEEELLRNQKYITAAKMIWNVVEENFRITETIEEKILSKADAFDQKLLAKFPELTQNDVTELRQAVAGEINEGKEVVLNQVDALKQLQDNNTKLAAENESLKDQLSKVQALVAAN</sequence>
<protein>
    <submittedName>
        <fullName evidence="2">Uncharacterized protein</fullName>
    </submittedName>
</protein>
<feature type="coiled-coil region" evidence="1">
    <location>
        <begin position="105"/>
        <end position="132"/>
    </location>
</feature>
<organism evidence="2 3">
    <name type="scientific">Clostridium saccharoperbutylacetonicum N1-4(HMT)</name>
    <dbReference type="NCBI Taxonomy" id="931276"/>
    <lineage>
        <taxon>Bacteria</taxon>
        <taxon>Bacillati</taxon>
        <taxon>Bacillota</taxon>
        <taxon>Clostridia</taxon>
        <taxon>Eubacteriales</taxon>
        <taxon>Clostridiaceae</taxon>
        <taxon>Clostridium</taxon>
    </lineage>
</organism>
<proteinExistence type="predicted"/>
<reference evidence="2 3" key="1">
    <citation type="submission" date="2013-02" db="EMBL/GenBank/DDBJ databases">
        <title>Genome sequence of Clostridium saccharoperbutylacetonicum N1-4(HMT).</title>
        <authorList>
            <person name="Poehlein A."/>
            <person name="Daniel R."/>
        </authorList>
    </citation>
    <scope>NUCLEOTIDE SEQUENCE [LARGE SCALE GENOMIC DNA]</scope>
    <source>
        <strain evidence="3">N1-4(HMT)</strain>
    </source>
</reference>
<dbReference type="EMBL" id="CP004121">
    <property type="protein sequence ID" value="AGF54809.1"/>
    <property type="molecule type" value="Genomic_DNA"/>
</dbReference>
<dbReference type="Proteomes" id="UP000011728">
    <property type="component" value="Chromosome"/>
</dbReference>
<accession>M1MA43</accession>
<gene>
    <name evidence="2" type="ORF">Cspa_c10330</name>
</gene>
<dbReference type="HOGENOM" id="CLU_136669_1_0_9"/>
<dbReference type="OrthoDB" id="1907161at2"/>
<dbReference type="eggNOG" id="ENOG5030GE7">
    <property type="taxonomic scope" value="Bacteria"/>
</dbReference>
<dbReference type="AlphaFoldDB" id="M1MA43"/>
<evidence type="ECO:0000313" key="3">
    <source>
        <dbReference type="Proteomes" id="UP000011728"/>
    </source>
</evidence>
<keyword evidence="3" id="KW-1185">Reference proteome</keyword>